<reference evidence="1 2" key="1">
    <citation type="journal article" date="2024" name="bioRxiv">
        <title>A reference genome for Trichogramma kaykai: A tiny desert-dwelling parasitoid wasp with competing sex-ratio distorters.</title>
        <authorList>
            <person name="Culotta J."/>
            <person name="Lindsey A.R."/>
        </authorList>
    </citation>
    <scope>NUCLEOTIDE SEQUENCE [LARGE SCALE GENOMIC DNA]</scope>
    <source>
        <strain evidence="1 2">KSX58</strain>
    </source>
</reference>
<proteinExistence type="predicted"/>
<keyword evidence="2" id="KW-1185">Reference proteome</keyword>
<gene>
    <name evidence="1" type="ORF">TKK_013904</name>
</gene>
<protein>
    <submittedName>
        <fullName evidence="1">Uncharacterized protein</fullName>
    </submittedName>
</protein>
<evidence type="ECO:0000313" key="2">
    <source>
        <dbReference type="Proteomes" id="UP001627154"/>
    </source>
</evidence>
<organism evidence="1 2">
    <name type="scientific">Trichogramma kaykai</name>
    <dbReference type="NCBI Taxonomy" id="54128"/>
    <lineage>
        <taxon>Eukaryota</taxon>
        <taxon>Metazoa</taxon>
        <taxon>Ecdysozoa</taxon>
        <taxon>Arthropoda</taxon>
        <taxon>Hexapoda</taxon>
        <taxon>Insecta</taxon>
        <taxon>Pterygota</taxon>
        <taxon>Neoptera</taxon>
        <taxon>Endopterygota</taxon>
        <taxon>Hymenoptera</taxon>
        <taxon>Apocrita</taxon>
        <taxon>Proctotrupomorpha</taxon>
        <taxon>Chalcidoidea</taxon>
        <taxon>Trichogrammatidae</taxon>
        <taxon>Trichogramma</taxon>
    </lineage>
</organism>
<dbReference type="Proteomes" id="UP001627154">
    <property type="component" value="Unassembled WGS sequence"/>
</dbReference>
<dbReference type="AlphaFoldDB" id="A0ABD2WDS7"/>
<dbReference type="EMBL" id="JBJJXI010000111">
    <property type="protein sequence ID" value="KAL3391145.1"/>
    <property type="molecule type" value="Genomic_DNA"/>
</dbReference>
<name>A0ABD2WDS7_9HYME</name>
<comment type="caution">
    <text evidence="1">The sequence shown here is derived from an EMBL/GenBank/DDBJ whole genome shotgun (WGS) entry which is preliminary data.</text>
</comment>
<accession>A0ABD2WDS7</accession>
<sequence length="71" mass="8128">MLELQPSDTRCMIMRDSPYPMANARSHHHVINRTRECACTTTTTTRYDAHSTLNVRESQSLNNASYLESVI</sequence>
<evidence type="ECO:0000313" key="1">
    <source>
        <dbReference type="EMBL" id="KAL3391145.1"/>
    </source>
</evidence>